<dbReference type="InterPro" id="IPR050567">
    <property type="entry name" value="Mitochondrial_Carrier"/>
</dbReference>
<comment type="similarity">
    <text evidence="2 10">Belongs to the mitochondrial carrier (TC 2.A.29) family.</text>
</comment>
<dbReference type="InterPro" id="IPR023395">
    <property type="entry name" value="MCP_dom_sf"/>
</dbReference>
<protein>
    <submittedName>
        <fullName evidence="13">Mitochondrial carnitine/acylcarnitine carrier protein</fullName>
    </submittedName>
</protein>
<dbReference type="GO" id="GO:1902603">
    <property type="term" value="P:carnitine transmembrane transport"/>
    <property type="evidence" value="ECO:0007669"/>
    <property type="project" value="TreeGrafter"/>
</dbReference>
<evidence type="ECO:0000256" key="10">
    <source>
        <dbReference type="RuleBase" id="RU000488"/>
    </source>
</evidence>
<dbReference type="Proteomes" id="UP001166674">
    <property type="component" value="Unassembled WGS sequence"/>
</dbReference>
<dbReference type="AlphaFoldDB" id="A0AA41T5W3"/>
<dbReference type="Gene3D" id="1.50.40.10">
    <property type="entry name" value="Mitochondrial carrier domain"/>
    <property type="match status" value="2"/>
</dbReference>
<proteinExistence type="inferred from homology"/>
<gene>
    <name evidence="13" type="ORF">SUZIE_178720</name>
</gene>
<feature type="repeat" description="Solcar" evidence="9">
    <location>
        <begin position="77"/>
        <end position="155"/>
    </location>
</feature>
<feature type="transmembrane region" description="Helical" evidence="12">
    <location>
        <begin position="83"/>
        <end position="100"/>
    </location>
</feature>
<organism evidence="13 14">
    <name type="scientific">Sciurus carolinensis</name>
    <name type="common">Eastern gray squirrel</name>
    <dbReference type="NCBI Taxonomy" id="30640"/>
    <lineage>
        <taxon>Eukaryota</taxon>
        <taxon>Metazoa</taxon>
        <taxon>Chordata</taxon>
        <taxon>Craniata</taxon>
        <taxon>Vertebrata</taxon>
        <taxon>Euteleostomi</taxon>
        <taxon>Mammalia</taxon>
        <taxon>Eutheria</taxon>
        <taxon>Euarchontoglires</taxon>
        <taxon>Glires</taxon>
        <taxon>Rodentia</taxon>
        <taxon>Sciuromorpha</taxon>
        <taxon>Sciuridae</taxon>
        <taxon>Sciurinae</taxon>
        <taxon>Sciurini</taxon>
        <taxon>Sciurus</taxon>
    </lineage>
</organism>
<keyword evidence="4 9" id="KW-0812">Transmembrane</keyword>
<evidence type="ECO:0000256" key="7">
    <source>
        <dbReference type="ARBA" id="ARBA00023128"/>
    </source>
</evidence>
<keyword evidence="3 10" id="KW-0813">Transport</keyword>
<comment type="subcellular location">
    <subcellularLocation>
        <location evidence="1">Mitochondrion membrane</location>
        <topology evidence="1">Multi-pass membrane protein</topology>
    </subcellularLocation>
</comment>
<evidence type="ECO:0000313" key="14">
    <source>
        <dbReference type="Proteomes" id="UP001166674"/>
    </source>
</evidence>
<reference evidence="13" key="1">
    <citation type="submission" date="2020-03" db="EMBL/GenBank/DDBJ databases">
        <title>Studies in the Genomics of Life Span.</title>
        <authorList>
            <person name="Glass D."/>
        </authorList>
    </citation>
    <scope>NUCLEOTIDE SEQUENCE</scope>
    <source>
        <strain evidence="13">SUZIE</strain>
        <tissue evidence="13">Muscle</tissue>
    </source>
</reference>
<dbReference type="PANTHER" id="PTHR45624:SF56">
    <property type="entry name" value="MITOCHONDRIAL CARNITINE_ACYLCARNITINE CARRIER PROTEIN"/>
    <property type="match status" value="1"/>
</dbReference>
<evidence type="ECO:0000256" key="5">
    <source>
        <dbReference type="ARBA" id="ARBA00022737"/>
    </source>
</evidence>
<feature type="transmembrane region" description="Helical" evidence="12">
    <location>
        <begin position="127"/>
        <end position="149"/>
    </location>
</feature>
<sequence length="201" mass="21363">MRARPLQAAGGPRFALLSGPRLGPQATYDQRTPRPGGAPSWAVGSTRAAASAVEQDLRELTGRLTDGLTMADKPKTISPLKNFLAGGFGGMCLVFVGHPLDTVKPPVYSGTIDCFQKTLIREGITGLYQGMAALIIGVTPMFAVCFFGFGVMTPGERIKCLLQIQASSGETKYTGTLDCAKKLYQEIGIQGIYKGTVLTLM</sequence>
<dbReference type="EMBL" id="JAATJV010393951">
    <property type="protein sequence ID" value="MBZ3884594.1"/>
    <property type="molecule type" value="Genomic_DNA"/>
</dbReference>
<dbReference type="GO" id="GO:0006839">
    <property type="term" value="P:mitochondrial transport"/>
    <property type="evidence" value="ECO:0007669"/>
    <property type="project" value="TreeGrafter"/>
</dbReference>
<keyword evidence="14" id="KW-1185">Reference proteome</keyword>
<evidence type="ECO:0000256" key="12">
    <source>
        <dbReference type="SAM" id="Phobius"/>
    </source>
</evidence>
<keyword evidence="7" id="KW-0496">Mitochondrion</keyword>
<evidence type="ECO:0000256" key="4">
    <source>
        <dbReference type="ARBA" id="ARBA00022692"/>
    </source>
</evidence>
<accession>A0AA41T5W3</accession>
<evidence type="ECO:0000256" key="9">
    <source>
        <dbReference type="PROSITE-ProRule" id="PRU00282"/>
    </source>
</evidence>
<evidence type="ECO:0000313" key="13">
    <source>
        <dbReference type="EMBL" id="MBZ3884594.1"/>
    </source>
</evidence>
<evidence type="ECO:0000256" key="2">
    <source>
        <dbReference type="ARBA" id="ARBA00006375"/>
    </source>
</evidence>
<feature type="region of interest" description="Disordered" evidence="11">
    <location>
        <begin position="1"/>
        <end position="41"/>
    </location>
</feature>
<evidence type="ECO:0000256" key="11">
    <source>
        <dbReference type="SAM" id="MobiDB-lite"/>
    </source>
</evidence>
<dbReference type="GO" id="GO:0031966">
    <property type="term" value="C:mitochondrial membrane"/>
    <property type="evidence" value="ECO:0007669"/>
    <property type="project" value="UniProtKB-SubCell"/>
</dbReference>
<evidence type="ECO:0000256" key="8">
    <source>
        <dbReference type="ARBA" id="ARBA00023136"/>
    </source>
</evidence>
<dbReference type="Pfam" id="PF00153">
    <property type="entry name" value="Mito_carr"/>
    <property type="match status" value="2"/>
</dbReference>
<dbReference type="InterPro" id="IPR018108">
    <property type="entry name" value="MCP_transmembrane"/>
</dbReference>
<comment type="caution">
    <text evidence="13">The sequence shown here is derived from an EMBL/GenBank/DDBJ whole genome shotgun (WGS) entry which is preliminary data.</text>
</comment>
<dbReference type="GO" id="GO:0015227">
    <property type="term" value="F:O-acyl-L-carnitine transmembrane transporter activity"/>
    <property type="evidence" value="ECO:0007669"/>
    <property type="project" value="TreeGrafter"/>
</dbReference>
<dbReference type="PANTHER" id="PTHR45624">
    <property type="entry name" value="MITOCHONDRIAL BASIC AMINO ACIDS TRANSPORTER-RELATED"/>
    <property type="match status" value="1"/>
</dbReference>
<dbReference type="PROSITE" id="PS50920">
    <property type="entry name" value="SOLCAR"/>
    <property type="match status" value="1"/>
</dbReference>
<keyword evidence="5" id="KW-0677">Repeat</keyword>
<keyword evidence="8 9" id="KW-0472">Membrane</keyword>
<evidence type="ECO:0000256" key="6">
    <source>
        <dbReference type="ARBA" id="ARBA00022989"/>
    </source>
</evidence>
<dbReference type="SUPFAM" id="SSF103506">
    <property type="entry name" value="Mitochondrial carrier"/>
    <property type="match status" value="1"/>
</dbReference>
<name>A0AA41T5W3_SCICA</name>
<evidence type="ECO:0000256" key="3">
    <source>
        <dbReference type="ARBA" id="ARBA00022448"/>
    </source>
</evidence>
<keyword evidence="6 12" id="KW-1133">Transmembrane helix</keyword>
<evidence type="ECO:0000256" key="1">
    <source>
        <dbReference type="ARBA" id="ARBA00004225"/>
    </source>
</evidence>